<gene>
    <name evidence="1" type="ORF">EJ02DRAFT_359877</name>
</gene>
<dbReference type="InterPro" id="IPR036691">
    <property type="entry name" value="Endo/exonu/phosph_ase_sf"/>
</dbReference>
<dbReference type="Gene3D" id="3.60.10.10">
    <property type="entry name" value="Endonuclease/exonuclease/phosphatase"/>
    <property type="match status" value="1"/>
</dbReference>
<proteinExistence type="predicted"/>
<dbReference type="Proteomes" id="UP000800038">
    <property type="component" value="Unassembled WGS sequence"/>
</dbReference>
<dbReference type="EMBL" id="ML976209">
    <property type="protein sequence ID" value="KAF1936117.1"/>
    <property type="molecule type" value="Genomic_DNA"/>
</dbReference>
<dbReference type="SUPFAM" id="SSF56219">
    <property type="entry name" value="DNase I-like"/>
    <property type="match status" value="1"/>
</dbReference>
<sequence>IHTYIHTYMSMESVLDLTFATQDLAGKIEDWQVLPRLSSDHHSLLFAIQAPPTDSAHAPN</sequence>
<dbReference type="AlphaFoldDB" id="A0A6A5SFC5"/>
<evidence type="ECO:0000313" key="1">
    <source>
        <dbReference type="EMBL" id="KAF1936117.1"/>
    </source>
</evidence>
<accession>A0A6A5SFC5</accession>
<reference evidence="1" key="1">
    <citation type="journal article" date="2020" name="Stud. Mycol.">
        <title>101 Dothideomycetes genomes: a test case for predicting lifestyles and emergence of pathogens.</title>
        <authorList>
            <person name="Haridas S."/>
            <person name="Albert R."/>
            <person name="Binder M."/>
            <person name="Bloem J."/>
            <person name="Labutti K."/>
            <person name="Salamov A."/>
            <person name="Andreopoulos B."/>
            <person name="Baker S."/>
            <person name="Barry K."/>
            <person name="Bills G."/>
            <person name="Bluhm B."/>
            <person name="Cannon C."/>
            <person name="Castanera R."/>
            <person name="Culley D."/>
            <person name="Daum C."/>
            <person name="Ezra D."/>
            <person name="Gonzalez J."/>
            <person name="Henrissat B."/>
            <person name="Kuo A."/>
            <person name="Liang C."/>
            <person name="Lipzen A."/>
            <person name="Lutzoni F."/>
            <person name="Magnuson J."/>
            <person name="Mondo S."/>
            <person name="Nolan M."/>
            <person name="Ohm R."/>
            <person name="Pangilinan J."/>
            <person name="Park H.-J."/>
            <person name="Ramirez L."/>
            <person name="Alfaro M."/>
            <person name="Sun H."/>
            <person name="Tritt A."/>
            <person name="Yoshinaga Y."/>
            <person name="Zwiers L.-H."/>
            <person name="Turgeon B."/>
            <person name="Goodwin S."/>
            <person name="Spatafora J."/>
            <person name="Crous P."/>
            <person name="Grigoriev I."/>
        </authorList>
    </citation>
    <scope>NUCLEOTIDE SEQUENCE</scope>
    <source>
        <strain evidence="1">CBS 161.51</strain>
    </source>
</reference>
<evidence type="ECO:0008006" key="3">
    <source>
        <dbReference type="Google" id="ProtNLM"/>
    </source>
</evidence>
<name>A0A6A5SFC5_9PLEO</name>
<keyword evidence="2" id="KW-1185">Reference proteome</keyword>
<feature type="non-terminal residue" evidence="1">
    <location>
        <position position="1"/>
    </location>
</feature>
<evidence type="ECO:0000313" key="2">
    <source>
        <dbReference type="Proteomes" id="UP000800038"/>
    </source>
</evidence>
<organism evidence="1 2">
    <name type="scientific">Clathrospora elynae</name>
    <dbReference type="NCBI Taxonomy" id="706981"/>
    <lineage>
        <taxon>Eukaryota</taxon>
        <taxon>Fungi</taxon>
        <taxon>Dikarya</taxon>
        <taxon>Ascomycota</taxon>
        <taxon>Pezizomycotina</taxon>
        <taxon>Dothideomycetes</taxon>
        <taxon>Pleosporomycetidae</taxon>
        <taxon>Pleosporales</taxon>
        <taxon>Diademaceae</taxon>
        <taxon>Clathrospora</taxon>
    </lineage>
</organism>
<dbReference type="OrthoDB" id="3942396at2759"/>
<protein>
    <recommendedName>
        <fullName evidence="3">Endonuclease/exonuclease/phosphatase domain-containing protein</fullName>
    </recommendedName>
</protein>